<evidence type="ECO:0000256" key="1">
    <source>
        <dbReference type="SAM" id="Phobius"/>
    </source>
</evidence>
<dbReference type="EMBL" id="VIWO01000008">
    <property type="protein sequence ID" value="TWF35893.1"/>
    <property type="molecule type" value="Genomic_DNA"/>
</dbReference>
<protein>
    <submittedName>
        <fullName evidence="4">FecR family protein</fullName>
    </submittedName>
</protein>
<gene>
    <name evidence="4" type="ORF">FHW36_108249</name>
</gene>
<organism evidence="4 5">
    <name type="scientific">Chitinophaga polysaccharea</name>
    <dbReference type="NCBI Taxonomy" id="1293035"/>
    <lineage>
        <taxon>Bacteria</taxon>
        <taxon>Pseudomonadati</taxon>
        <taxon>Bacteroidota</taxon>
        <taxon>Chitinophagia</taxon>
        <taxon>Chitinophagales</taxon>
        <taxon>Chitinophagaceae</taxon>
        <taxon>Chitinophaga</taxon>
    </lineage>
</organism>
<dbReference type="InterPro" id="IPR012373">
    <property type="entry name" value="Ferrdict_sens_TM"/>
</dbReference>
<dbReference type="Gene3D" id="3.55.50.30">
    <property type="match status" value="1"/>
</dbReference>
<dbReference type="InterPro" id="IPR006860">
    <property type="entry name" value="FecR"/>
</dbReference>
<dbReference type="GO" id="GO:0016989">
    <property type="term" value="F:sigma factor antagonist activity"/>
    <property type="evidence" value="ECO:0007669"/>
    <property type="project" value="TreeGrafter"/>
</dbReference>
<dbReference type="Pfam" id="PF16344">
    <property type="entry name" value="FecR_C"/>
    <property type="match status" value="1"/>
</dbReference>
<keyword evidence="1" id="KW-0472">Membrane</keyword>
<dbReference type="RefSeq" id="WP_145673178.1">
    <property type="nucleotide sequence ID" value="NZ_VIWO01000008.1"/>
</dbReference>
<dbReference type="Pfam" id="PF04773">
    <property type="entry name" value="FecR"/>
    <property type="match status" value="1"/>
</dbReference>
<dbReference type="OrthoDB" id="1099963at2"/>
<keyword evidence="5" id="KW-1185">Reference proteome</keyword>
<dbReference type="InterPro" id="IPR032508">
    <property type="entry name" value="FecR_C"/>
</dbReference>
<proteinExistence type="predicted"/>
<reference evidence="4 5" key="1">
    <citation type="submission" date="2019-06" db="EMBL/GenBank/DDBJ databases">
        <title>Sorghum-associated microbial communities from plants grown in Nebraska, USA.</title>
        <authorList>
            <person name="Schachtman D."/>
        </authorList>
    </citation>
    <scope>NUCLEOTIDE SEQUENCE [LARGE SCALE GENOMIC DNA]</scope>
    <source>
        <strain evidence="4 5">1209</strain>
    </source>
</reference>
<evidence type="ECO:0000259" key="3">
    <source>
        <dbReference type="Pfam" id="PF16344"/>
    </source>
</evidence>
<dbReference type="Proteomes" id="UP000320811">
    <property type="component" value="Unassembled WGS sequence"/>
</dbReference>
<dbReference type="AlphaFoldDB" id="A0A561PCN5"/>
<dbReference type="PIRSF" id="PIRSF018266">
    <property type="entry name" value="FecR"/>
    <property type="match status" value="1"/>
</dbReference>
<accession>A0A561PCN5</accession>
<dbReference type="PANTHER" id="PTHR30273:SF2">
    <property type="entry name" value="PROTEIN FECR"/>
    <property type="match status" value="1"/>
</dbReference>
<feature type="domain" description="Protein FecR C-terminal" evidence="3">
    <location>
        <begin position="307"/>
        <end position="374"/>
    </location>
</feature>
<evidence type="ECO:0000259" key="2">
    <source>
        <dbReference type="Pfam" id="PF04773"/>
    </source>
</evidence>
<keyword evidence="1" id="KW-1133">Transmembrane helix</keyword>
<evidence type="ECO:0000313" key="4">
    <source>
        <dbReference type="EMBL" id="TWF35893.1"/>
    </source>
</evidence>
<sequence length="376" mass="41416">MQHLKDLIQRYLKGRATPEEISALEDWYHSFDDSEVPLSLEPGEDPAQLKQRLLSRLLPVMQPEAPIKAMPRYRRYAVAATVALLIAAAGTTALWYRYKTIPKNEIAVHIPVREIAPAQKKALLTLADGSTITLDDAANGALSQQGGARVVKSSPGQLAYQANNSAGEVVYNTLSVPRGGQYQVTLPDGTKVWLNSASSLRYPTAFKGTDRKVLLTGQAYFEIAPNAALPFHVQTNDLDVQVLGTRFDVMAYADEPTVNATLLDGKIKVHDKILQPGQQAVWSPTAGQLRISTADVNKIMAWKNGLFVFNNMDLPTILREVARWYDVEIVYNTVPGKELYGGGISRNLNLSAVLRVLEENGNNHFKINGKQVMVLP</sequence>
<evidence type="ECO:0000313" key="5">
    <source>
        <dbReference type="Proteomes" id="UP000320811"/>
    </source>
</evidence>
<name>A0A561PCN5_9BACT</name>
<keyword evidence="1" id="KW-0812">Transmembrane</keyword>
<feature type="transmembrane region" description="Helical" evidence="1">
    <location>
        <begin position="76"/>
        <end position="96"/>
    </location>
</feature>
<feature type="domain" description="FecR protein" evidence="2">
    <location>
        <begin position="173"/>
        <end position="268"/>
    </location>
</feature>
<dbReference type="Gene3D" id="2.60.120.1440">
    <property type="match status" value="1"/>
</dbReference>
<dbReference type="PANTHER" id="PTHR30273">
    <property type="entry name" value="PERIPLASMIC SIGNAL SENSOR AND SIGMA FACTOR ACTIVATOR FECR-RELATED"/>
    <property type="match status" value="1"/>
</dbReference>
<comment type="caution">
    <text evidence="4">The sequence shown here is derived from an EMBL/GenBank/DDBJ whole genome shotgun (WGS) entry which is preliminary data.</text>
</comment>